<accession>A0A9R0IHB8</accession>
<evidence type="ECO:0000259" key="7">
    <source>
        <dbReference type="PROSITE" id="PS50863"/>
    </source>
</evidence>
<proteinExistence type="predicted"/>
<dbReference type="PANTHER" id="PTHR31140:SF81">
    <property type="entry name" value="B3 DOMAIN-CONTAINING TRANSCRIPTION FACTOR ABI3"/>
    <property type="match status" value="1"/>
</dbReference>
<keyword evidence="4" id="KW-0804">Transcription</keyword>
<dbReference type="FunFam" id="2.40.330.10:FF:000003">
    <property type="entry name" value="B3 domain-containing transcription factor FUS3"/>
    <property type="match status" value="1"/>
</dbReference>
<dbReference type="InterPro" id="IPR003340">
    <property type="entry name" value="B3_DNA-bd"/>
</dbReference>
<evidence type="ECO:0000256" key="2">
    <source>
        <dbReference type="ARBA" id="ARBA00023015"/>
    </source>
</evidence>
<reference evidence="8" key="1">
    <citation type="journal article" date="2021" name="Nat. Commun.">
        <title>Genomic analyses provide insights into spinach domestication and the genetic basis of agronomic traits.</title>
        <authorList>
            <person name="Cai X."/>
            <person name="Sun X."/>
            <person name="Xu C."/>
            <person name="Sun H."/>
            <person name="Wang X."/>
            <person name="Ge C."/>
            <person name="Zhang Z."/>
            <person name="Wang Q."/>
            <person name="Fei Z."/>
            <person name="Jiao C."/>
            <person name="Wang Q."/>
        </authorList>
    </citation>
    <scope>NUCLEOTIDE SEQUENCE [LARGE SCALE GENOMIC DNA]</scope>
    <source>
        <strain evidence="8">cv. Varoflay</strain>
    </source>
</reference>
<dbReference type="SUPFAM" id="SSF101936">
    <property type="entry name" value="DNA-binding pseudobarrel domain"/>
    <property type="match status" value="1"/>
</dbReference>
<protein>
    <submittedName>
        <fullName evidence="9">B3 domain-containing transcription factor ABI3 isoform X1</fullName>
    </submittedName>
</protein>
<evidence type="ECO:0000313" key="8">
    <source>
        <dbReference type="Proteomes" id="UP000813463"/>
    </source>
</evidence>
<dbReference type="PROSITE" id="PS50863">
    <property type="entry name" value="B3"/>
    <property type="match status" value="1"/>
</dbReference>
<reference evidence="9" key="2">
    <citation type="submission" date="2025-08" db="UniProtKB">
        <authorList>
            <consortium name="RefSeq"/>
        </authorList>
    </citation>
    <scope>IDENTIFICATION</scope>
    <source>
        <tissue evidence="9">Leaf</tissue>
    </source>
</reference>
<feature type="domain" description="TF-B3" evidence="7">
    <location>
        <begin position="650"/>
        <end position="754"/>
    </location>
</feature>
<feature type="compositionally biased region" description="Polar residues" evidence="6">
    <location>
        <begin position="775"/>
        <end position="797"/>
    </location>
</feature>
<dbReference type="Gene3D" id="2.40.330.10">
    <property type="entry name" value="DNA-binding pseudobarrel domain"/>
    <property type="match status" value="1"/>
</dbReference>
<dbReference type="Pfam" id="PF02362">
    <property type="entry name" value="B3"/>
    <property type="match status" value="1"/>
</dbReference>
<dbReference type="InterPro" id="IPR044800">
    <property type="entry name" value="LEC2-like"/>
</dbReference>
<feature type="region of interest" description="Disordered" evidence="6">
    <location>
        <begin position="535"/>
        <end position="559"/>
    </location>
</feature>
<dbReference type="GO" id="GO:0003700">
    <property type="term" value="F:DNA-binding transcription factor activity"/>
    <property type="evidence" value="ECO:0007669"/>
    <property type="project" value="InterPro"/>
</dbReference>
<keyword evidence="5" id="KW-0539">Nucleus</keyword>
<dbReference type="GeneID" id="110788791"/>
<dbReference type="PANTHER" id="PTHR31140">
    <property type="entry name" value="B3 DOMAIN-CONTAINING TRANSCRIPTION FACTOR ABI3"/>
    <property type="match status" value="1"/>
</dbReference>
<dbReference type="RefSeq" id="XP_021849122.1">
    <property type="nucleotide sequence ID" value="XM_021993430.2"/>
</dbReference>
<evidence type="ECO:0000256" key="1">
    <source>
        <dbReference type="ARBA" id="ARBA00004123"/>
    </source>
</evidence>
<keyword evidence="3" id="KW-0238">DNA-binding</keyword>
<gene>
    <name evidence="9" type="primary">LOC110788791</name>
</gene>
<sequence>MEIKKEMKDLVLHGEDLEVFGVTAGGDGCMKDEEEIWFETASQHHEENNDNNNLNNDDFLDVDVSDPSSLFYADFPPLPDFPCMSSSSSSSSTPAATVVKPFGTASSTSTSSSASTASSGAASWAVLKSDADHDPEPSSSTAVSVDVLNNSHLHPGSDHRLQRVEEMVMDDVDECMDMMQNFGCIDLLENTDICWDPSPLFEDNGDEHEHDSSQYQFLQPEEMLENHLVEEERVFKQFMQQHQDQGENTTSNNTTSGVVDHDVVIIGQNSGGGGVGGDGIIHEPGSSPDDLAMVFFEWLKSNKEAISAQDLRNIKIKKSTIENAAKRLGGGQEGMKQLLKLILEWVQNHHLQNKRMMIGSEDEIQVVSGGNNNTTNNNLNPNCYSIQEHNTTINENNNATTPSDTNANPNCPPEPQCFSPATWLPTPPHPPPPFVNESLPPPPPGFPPTVGFMGYPPPIPPSDYHSWGPTPMQYGMGPHYGAFPDAAQFGGYGNPPPYPGFYYHPGPPTEGLVRLGSSATKEARKKRMARQRRFFSHHHRSSHHNSHHQHQNHGNHGSLVNHQHMMNQMAEQQHAMVGNGNCGVVAPQGNWVYWPPPQPQVVPPPQVNHPGPMVAQMMPPMERPGNSFHKQVGIDKKQGWKTEKNLRFLLQKVLKQSDVGNLGRIVLPKKEAETHLPELEARDGIPIAMEDIGTSRVWNMRYSVRFWPNNKSRMYLLENTGDFVRSNGLQEGDFIVIYSDVKCGKYMIRGVKVRPQQQNTKPELSNKKSSKSQKTEGTSSPAGNGLSSSPNIMQMQS</sequence>
<dbReference type="KEGG" id="soe:110788791"/>
<feature type="compositionally biased region" description="Basic residues" evidence="6">
    <location>
        <begin position="535"/>
        <end position="553"/>
    </location>
</feature>
<dbReference type="AlphaFoldDB" id="A0A9R0IHB8"/>
<dbReference type="Proteomes" id="UP000813463">
    <property type="component" value="Chromosome 6"/>
</dbReference>
<dbReference type="CDD" id="cd10015">
    <property type="entry name" value="BfiI_C_EcoRII_N_B3"/>
    <property type="match status" value="1"/>
</dbReference>
<evidence type="ECO:0000256" key="4">
    <source>
        <dbReference type="ARBA" id="ARBA00023163"/>
    </source>
</evidence>
<dbReference type="InterPro" id="IPR015300">
    <property type="entry name" value="DNA-bd_pseudobarrel_sf"/>
</dbReference>
<dbReference type="GO" id="GO:0003677">
    <property type="term" value="F:DNA binding"/>
    <property type="evidence" value="ECO:0007669"/>
    <property type="project" value="UniProtKB-KW"/>
</dbReference>
<name>A0A9R0IHB8_SPIOL</name>
<keyword evidence="8" id="KW-1185">Reference proteome</keyword>
<evidence type="ECO:0000313" key="9">
    <source>
        <dbReference type="RefSeq" id="XP_021849122.1"/>
    </source>
</evidence>
<dbReference type="SMART" id="SM01019">
    <property type="entry name" value="B3"/>
    <property type="match status" value="1"/>
</dbReference>
<dbReference type="OrthoDB" id="757982at2759"/>
<feature type="region of interest" description="Disordered" evidence="6">
    <location>
        <begin position="754"/>
        <end position="797"/>
    </location>
</feature>
<dbReference type="GO" id="GO:0005634">
    <property type="term" value="C:nucleus"/>
    <property type="evidence" value="ECO:0007669"/>
    <property type="project" value="UniProtKB-SubCell"/>
</dbReference>
<evidence type="ECO:0000256" key="5">
    <source>
        <dbReference type="ARBA" id="ARBA00023242"/>
    </source>
</evidence>
<evidence type="ECO:0000256" key="6">
    <source>
        <dbReference type="SAM" id="MobiDB-lite"/>
    </source>
</evidence>
<organism evidence="8 9">
    <name type="scientific">Spinacia oleracea</name>
    <name type="common">Spinach</name>
    <dbReference type="NCBI Taxonomy" id="3562"/>
    <lineage>
        <taxon>Eukaryota</taxon>
        <taxon>Viridiplantae</taxon>
        <taxon>Streptophyta</taxon>
        <taxon>Embryophyta</taxon>
        <taxon>Tracheophyta</taxon>
        <taxon>Spermatophyta</taxon>
        <taxon>Magnoliopsida</taxon>
        <taxon>eudicotyledons</taxon>
        <taxon>Gunneridae</taxon>
        <taxon>Pentapetalae</taxon>
        <taxon>Caryophyllales</taxon>
        <taxon>Chenopodiaceae</taxon>
        <taxon>Chenopodioideae</taxon>
        <taxon>Anserineae</taxon>
        <taxon>Spinacia</taxon>
    </lineage>
</organism>
<comment type="subcellular location">
    <subcellularLocation>
        <location evidence="1">Nucleus</location>
    </subcellularLocation>
</comment>
<evidence type="ECO:0000256" key="3">
    <source>
        <dbReference type="ARBA" id="ARBA00023125"/>
    </source>
</evidence>
<keyword evidence="2" id="KW-0805">Transcription regulation</keyword>